<keyword evidence="3" id="KW-0444">Lipid biosynthesis</keyword>
<evidence type="ECO:0000256" key="2">
    <source>
        <dbReference type="ARBA" id="ARBA00022475"/>
    </source>
</evidence>
<organism evidence="15 16">
    <name type="scientific">Kandleria vitulina DSM 20405</name>
    <dbReference type="NCBI Taxonomy" id="1410657"/>
    <lineage>
        <taxon>Bacteria</taxon>
        <taxon>Bacillati</taxon>
        <taxon>Bacillota</taxon>
        <taxon>Erysipelotrichia</taxon>
        <taxon>Erysipelotrichales</taxon>
        <taxon>Coprobacillaceae</taxon>
        <taxon>Kandleria</taxon>
    </lineage>
</organism>
<dbReference type="CDD" id="cd09160">
    <property type="entry name" value="PLDc_SMU_988_like_2"/>
    <property type="match status" value="1"/>
</dbReference>
<dbReference type="CDD" id="cd09154">
    <property type="entry name" value="PLDc_SMU_988_like_1"/>
    <property type="match status" value="1"/>
</dbReference>
<gene>
    <name evidence="15" type="ORF">IV49_GL000551</name>
</gene>
<evidence type="ECO:0000256" key="3">
    <source>
        <dbReference type="ARBA" id="ARBA00022516"/>
    </source>
</evidence>
<evidence type="ECO:0000256" key="5">
    <source>
        <dbReference type="ARBA" id="ARBA00022692"/>
    </source>
</evidence>
<dbReference type="RefSeq" id="WP_029069862.1">
    <property type="nucleotide sequence ID" value="NZ_JNKN01000017.1"/>
</dbReference>
<dbReference type="Pfam" id="PF13396">
    <property type="entry name" value="PLDc_N"/>
    <property type="match status" value="1"/>
</dbReference>
<name>A0A0R2HBN7_9FIRM</name>
<dbReference type="GO" id="GO:0032049">
    <property type="term" value="P:cardiolipin biosynthetic process"/>
    <property type="evidence" value="ECO:0007669"/>
    <property type="project" value="UniProtKB-UniRule"/>
</dbReference>
<feature type="transmembrane region" description="Helical" evidence="13">
    <location>
        <begin position="65"/>
        <end position="85"/>
    </location>
</feature>
<evidence type="ECO:0000256" key="9">
    <source>
        <dbReference type="ARBA" id="ARBA00023136"/>
    </source>
</evidence>
<dbReference type="PATRIC" id="fig|1410657.5.peg.577"/>
<reference evidence="15 16" key="1">
    <citation type="journal article" date="2015" name="Genome Announc.">
        <title>Expanding the biotechnology potential of lactobacilli through comparative genomics of 213 strains and associated genera.</title>
        <authorList>
            <person name="Sun Z."/>
            <person name="Harris H.M."/>
            <person name="McCann A."/>
            <person name="Guo C."/>
            <person name="Argimon S."/>
            <person name="Zhang W."/>
            <person name="Yang X."/>
            <person name="Jeffery I.B."/>
            <person name="Cooney J.C."/>
            <person name="Kagawa T.F."/>
            <person name="Liu W."/>
            <person name="Song Y."/>
            <person name="Salvetti E."/>
            <person name="Wrobel A."/>
            <person name="Rasinkangas P."/>
            <person name="Parkhill J."/>
            <person name="Rea M.C."/>
            <person name="O'Sullivan O."/>
            <person name="Ritari J."/>
            <person name="Douillard F.P."/>
            <person name="Paul Ross R."/>
            <person name="Yang R."/>
            <person name="Briner A.E."/>
            <person name="Felis G.E."/>
            <person name="de Vos W.M."/>
            <person name="Barrangou R."/>
            <person name="Klaenhammer T.R."/>
            <person name="Caufield P.W."/>
            <person name="Cui Y."/>
            <person name="Zhang H."/>
            <person name="O'Toole P.W."/>
        </authorList>
    </citation>
    <scope>NUCLEOTIDE SEQUENCE [LARGE SCALE GENOMIC DNA]</scope>
    <source>
        <strain evidence="15 16">DSM 20405</strain>
    </source>
</reference>
<dbReference type="SMART" id="SM00155">
    <property type="entry name" value="PLDc"/>
    <property type="match status" value="2"/>
</dbReference>
<keyword evidence="11" id="KW-1208">Phospholipid metabolism</keyword>
<evidence type="ECO:0000256" key="4">
    <source>
        <dbReference type="ARBA" id="ARBA00022679"/>
    </source>
</evidence>
<comment type="subcellular location">
    <subcellularLocation>
        <location evidence="1">Cell membrane</location>
        <topology evidence="1">Multi-pass membrane protein</topology>
    </subcellularLocation>
</comment>
<dbReference type="InterPro" id="IPR022924">
    <property type="entry name" value="Cardiolipin_synthase"/>
</dbReference>
<dbReference type="GO" id="GO:0008808">
    <property type="term" value="F:cardiolipin synthase activity"/>
    <property type="evidence" value="ECO:0007669"/>
    <property type="project" value="UniProtKB-UniRule"/>
</dbReference>
<dbReference type="InterPro" id="IPR027379">
    <property type="entry name" value="CLS_N"/>
</dbReference>
<evidence type="ECO:0000259" key="14">
    <source>
        <dbReference type="PROSITE" id="PS50035"/>
    </source>
</evidence>
<evidence type="ECO:0000256" key="6">
    <source>
        <dbReference type="ARBA" id="ARBA00022737"/>
    </source>
</evidence>
<keyword evidence="10" id="KW-0594">Phospholipid biosynthesis</keyword>
<dbReference type="NCBIfam" id="TIGR04265">
    <property type="entry name" value="bac_cardiolipin"/>
    <property type="match status" value="1"/>
</dbReference>
<keyword evidence="8" id="KW-0443">Lipid metabolism</keyword>
<evidence type="ECO:0000313" key="15">
    <source>
        <dbReference type="EMBL" id="KRN49944.1"/>
    </source>
</evidence>
<dbReference type="Pfam" id="PF13091">
    <property type="entry name" value="PLDc_2"/>
    <property type="match status" value="2"/>
</dbReference>
<dbReference type="PROSITE" id="PS50035">
    <property type="entry name" value="PLD"/>
    <property type="match status" value="2"/>
</dbReference>
<protein>
    <recommendedName>
        <fullName evidence="12">Cardiolipin synthase</fullName>
        <ecNumber evidence="12">2.7.8.-</ecNumber>
    </recommendedName>
</protein>
<dbReference type="InterPro" id="IPR001736">
    <property type="entry name" value="PLipase_D/transphosphatidylase"/>
</dbReference>
<dbReference type="SUPFAM" id="SSF56024">
    <property type="entry name" value="Phospholipase D/nuclease"/>
    <property type="match status" value="2"/>
</dbReference>
<feature type="domain" description="PLD phosphodiesterase" evidence="14">
    <location>
        <begin position="239"/>
        <end position="266"/>
    </location>
</feature>
<accession>A0A0R2HBN7</accession>
<evidence type="ECO:0000256" key="1">
    <source>
        <dbReference type="ARBA" id="ARBA00004651"/>
    </source>
</evidence>
<dbReference type="EMBL" id="JQBL01000017">
    <property type="protein sequence ID" value="KRN49944.1"/>
    <property type="molecule type" value="Genomic_DNA"/>
</dbReference>
<dbReference type="EC" id="2.7.8.-" evidence="12"/>
<feature type="transmembrane region" description="Helical" evidence="13">
    <location>
        <begin position="12"/>
        <end position="32"/>
    </location>
</feature>
<proteinExistence type="predicted"/>
<dbReference type="Gene3D" id="3.30.870.10">
    <property type="entry name" value="Endonuclease Chain A"/>
    <property type="match status" value="2"/>
</dbReference>
<feature type="transmembrane region" description="Helical" evidence="13">
    <location>
        <begin position="38"/>
        <end position="56"/>
    </location>
</feature>
<evidence type="ECO:0000256" key="13">
    <source>
        <dbReference type="SAM" id="Phobius"/>
    </source>
</evidence>
<dbReference type="PANTHER" id="PTHR21248:SF22">
    <property type="entry name" value="PHOSPHOLIPASE D"/>
    <property type="match status" value="1"/>
</dbReference>
<evidence type="ECO:0000256" key="12">
    <source>
        <dbReference type="NCBIfam" id="TIGR04265"/>
    </source>
</evidence>
<feature type="domain" description="PLD phosphodiesterase" evidence="14">
    <location>
        <begin position="420"/>
        <end position="447"/>
    </location>
</feature>
<dbReference type="Proteomes" id="UP000051841">
    <property type="component" value="Unassembled WGS sequence"/>
</dbReference>
<sequence length="505" mass="59416">MKLLKIFLSRLVIYMTIILFQAIYLLFVAYRLVEYNQLIHLFFIILSYSIAIYLVSKDENTNYKIAWIIAILVLPDIGGLLYILIGNKRPSFLLRNKLLPGIEKMNALRHQDEQIKKTIINKKTISLDYLISQHFPIYKNTDTIYYSLGDYNYRDMLADLRNAKHFIFMEYFIVSKGLMFDTIFEILREKVKEGVDVRFIYDDFGSVSTIPFKFKQKLQSWGIKCVAFNRFVPLFSISQNHRDHRKICVIDGYIGYSGGFNIADEYINAKERFGHWKDTGIRLEGDAVWSLTTMFLSTFYAYYPDLEEDVDAFRPHVHHPEPFKGNGYVLPYGDEPLDDEWVGENVYLNLITHASREIMIMTPYFIIDDTMLKSLTLAAKNGVRVKVFTPHIPDKRLVFRVTRSYYYQLIKAGIEVYEYTPGFLHAKVMMVDRKIATVGTINFDYRSLYLHFECNTLLYQCHCIDAIYQDFKNLEYVSQRMTIEETWHYKVGIIEAFLRLISPLL</sequence>
<dbReference type="GO" id="GO:0005886">
    <property type="term" value="C:plasma membrane"/>
    <property type="evidence" value="ECO:0007669"/>
    <property type="project" value="UniProtKB-SubCell"/>
</dbReference>
<keyword evidence="16" id="KW-1185">Reference proteome</keyword>
<evidence type="ECO:0000313" key="16">
    <source>
        <dbReference type="Proteomes" id="UP000051841"/>
    </source>
</evidence>
<keyword evidence="4" id="KW-0808">Transferase</keyword>
<evidence type="ECO:0000256" key="11">
    <source>
        <dbReference type="ARBA" id="ARBA00023264"/>
    </source>
</evidence>
<keyword evidence="7 13" id="KW-1133">Transmembrane helix</keyword>
<keyword evidence="9 13" id="KW-0472">Membrane</keyword>
<keyword evidence="2" id="KW-1003">Cell membrane</keyword>
<dbReference type="PANTHER" id="PTHR21248">
    <property type="entry name" value="CARDIOLIPIN SYNTHASE"/>
    <property type="match status" value="1"/>
</dbReference>
<keyword evidence="6" id="KW-0677">Repeat</keyword>
<evidence type="ECO:0000256" key="10">
    <source>
        <dbReference type="ARBA" id="ARBA00023209"/>
    </source>
</evidence>
<dbReference type="AlphaFoldDB" id="A0A0R2HBN7"/>
<evidence type="ECO:0000256" key="7">
    <source>
        <dbReference type="ARBA" id="ARBA00022989"/>
    </source>
</evidence>
<comment type="caution">
    <text evidence="15">The sequence shown here is derived from an EMBL/GenBank/DDBJ whole genome shotgun (WGS) entry which is preliminary data.</text>
</comment>
<keyword evidence="5 13" id="KW-0812">Transmembrane</keyword>
<dbReference type="InterPro" id="IPR025202">
    <property type="entry name" value="PLD-like_dom"/>
</dbReference>
<evidence type="ECO:0000256" key="8">
    <source>
        <dbReference type="ARBA" id="ARBA00023098"/>
    </source>
</evidence>